<name>A0AC11E409_SHEEP</name>
<reference evidence="1" key="3">
    <citation type="submission" date="2025-09" db="UniProtKB">
        <authorList>
            <consortium name="Ensembl"/>
        </authorList>
    </citation>
    <scope>IDENTIFICATION</scope>
</reference>
<evidence type="ECO:0000313" key="1">
    <source>
        <dbReference type="Ensembl" id="ENSOARP00020053984.1"/>
    </source>
</evidence>
<organism evidence="1">
    <name type="scientific">Ovis aries</name>
    <name type="common">Sheep</name>
    <dbReference type="NCBI Taxonomy" id="9940"/>
    <lineage>
        <taxon>Eukaryota</taxon>
        <taxon>Metazoa</taxon>
        <taxon>Chordata</taxon>
        <taxon>Craniata</taxon>
        <taxon>Vertebrata</taxon>
        <taxon>Euteleostomi</taxon>
        <taxon>Mammalia</taxon>
        <taxon>Eutheria</taxon>
        <taxon>Laurasiatheria</taxon>
        <taxon>Artiodactyla</taxon>
        <taxon>Ruminantia</taxon>
        <taxon>Pecora</taxon>
        <taxon>Bovidae</taxon>
        <taxon>Caprinae</taxon>
        <taxon>Ovis</taxon>
    </lineage>
</organism>
<protein>
    <submittedName>
        <fullName evidence="1">Thrombospondin type 1 domain containing 4</fullName>
    </submittedName>
</protein>
<reference evidence="1" key="2">
    <citation type="submission" date="2025-08" db="UniProtKB">
        <authorList>
            <consortium name="Ensembl"/>
        </authorList>
    </citation>
    <scope>IDENTIFICATION</scope>
</reference>
<dbReference type="Ensembl" id="ENSOART00020070831.1">
    <property type="protein sequence ID" value="ENSOARP00020053984.1"/>
    <property type="gene ID" value="ENSOARG00020017800.2"/>
</dbReference>
<gene>
    <name evidence="1" type="primary">THSD4</name>
</gene>
<proteinExistence type="predicted"/>
<sequence length="188" mass="20776">MFYREAICEERPVIVDGLTCTQEYGSNNADVQCLQRDSIGCDDYLGSDKVVDKCGVCGGDNTGCQVVSGVFKHALTSLGYHRVVEIPQGATKINITEMYKSNNYLALRSRSGRSIINGNWAIDRPGKYEGGGTMFTYKRPNEISSTAGESFLAEGPTNEILDVYVSLNYCLCVFLLLRTTLRKIKQTL</sequence>
<accession>A0AC11E409</accession>
<reference evidence="1" key="1">
    <citation type="submission" date="2020-11" db="EMBL/GenBank/DDBJ databases">
        <authorList>
            <person name="Davenport K.M."/>
            <person name="Bickhart D.M."/>
            <person name="Smith T.P.L."/>
            <person name="Murdoch B.M."/>
            <person name="Rosen B.D."/>
        </authorList>
    </citation>
    <scope>NUCLEOTIDE SEQUENCE [LARGE SCALE GENOMIC DNA]</scope>
    <source>
        <strain evidence="1">OAR_USU_Benz2616</strain>
    </source>
</reference>